<dbReference type="EMBL" id="KK852901">
    <property type="protein sequence ID" value="KDR14114.1"/>
    <property type="molecule type" value="Genomic_DNA"/>
</dbReference>
<feature type="signal peptide" evidence="4">
    <location>
        <begin position="1"/>
        <end position="22"/>
    </location>
</feature>
<dbReference type="Pfam" id="PF06585">
    <property type="entry name" value="JHBP"/>
    <property type="match status" value="1"/>
</dbReference>
<keyword evidence="2" id="KW-0090">Biological rhythms</keyword>
<dbReference type="FunCoup" id="A0A067QVN7">
    <property type="interactions" value="33"/>
</dbReference>
<evidence type="ECO:0000313" key="5">
    <source>
        <dbReference type="EMBL" id="KDR14114.1"/>
    </source>
</evidence>
<dbReference type="InParanoid" id="A0A067QVN7"/>
<dbReference type="GO" id="GO:0007623">
    <property type="term" value="P:circadian rhythm"/>
    <property type="evidence" value="ECO:0007669"/>
    <property type="project" value="UniProtKB-ARBA"/>
</dbReference>
<evidence type="ECO:0000256" key="1">
    <source>
        <dbReference type="ARBA" id="ARBA00022729"/>
    </source>
</evidence>
<dbReference type="PANTHER" id="PTHR11008">
    <property type="entry name" value="PROTEIN TAKEOUT-LIKE PROTEIN"/>
    <property type="match status" value="1"/>
</dbReference>
<dbReference type="SMART" id="SM00700">
    <property type="entry name" value="JHBP"/>
    <property type="match status" value="1"/>
</dbReference>
<evidence type="ECO:0000313" key="6">
    <source>
        <dbReference type="Proteomes" id="UP000027135"/>
    </source>
</evidence>
<organism evidence="5 6">
    <name type="scientific">Zootermopsis nevadensis</name>
    <name type="common">Dampwood termite</name>
    <dbReference type="NCBI Taxonomy" id="136037"/>
    <lineage>
        <taxon>Eukaryota</taxon>
        <taxon>Metazoa</taxon>
        <taxon>Ecdysozoa</taxon>
        <taxon>Arthropoda</taxon>
        <taxon>Hexapoda</taxon>
        <taxon>Insecta</taxon>
        <taxon>Pterygota</taxon>
        <taxon>Neoptera</taxon>
        <taxon>Polyneoptera</taxon>
        <taxon>Dictyoptera</taxon>
        <taxon>Blattodea</taxon>
        <taxon>Blattoidea</taxon>
        <taxon>Termitoidae</taxon>
        <taxon>Termopsidae</taxon>
        <taxon>Zootermopsis</taxon>
    </lineage>
</organism>
<gene>
    <name evidence="5" type="ORF">L798_11854</name>
</gene>
<protein>
    <submittedName>
        <fullName evidence="5">Circadian clock-controlled protein</fullName>
    </submittedName>
</protein>
<name>A0A067QVN7_ZOONE</name>
<evidence type="ECO:0000256" key="3">
    <source>
        <dbReference type="ARBA" id="ARBA00060902"/>
    </source>
</evidence>
<keyword evidence="6" id="KW-1185">Reference proteome</keyword>
<dbReference type="Gene3D" id="3.15.10.30">
    <property type="entry name" value="Haemolymph juvenile hormone binding protein"/>
    <property type="match status" value="1"/>
</dbReference>
<dbReference type="eggNOG" id="ENOG502QXHP">
    <property type="taxonomic scope" value="Eukaryota"/>
</dbReference>
<dbReference type="STRING" id="136037.A0A067QVN7"/>
<dbReference type="PANTHER" id="PTHR11008:SF41">
    <property type="entry name" value="RE70318P"/>
    <property type="match status" value="1"/>
</dbReference>
<reference evidence="5 6" key="1">
    <citation type="journal article" date="2014" name="Nat. Commun.">
        <title>Molecular traces of alternative social organization in a termite genome.</title>
        <authorList>
            <person name="Terrapon N."/>
            <person name="Li C."/>
            <person name="Robertson H.M."/>
            <person name="Ji L."/>
            <person name="Meng X."/>
            <person name="Booth W."/>
            <person name="Chen Z."/>
            <person name="Childers C.P."/>
            <person name="Glastad K.M."/>
            <person name="Gokhale K."/>
            <person name="Gowin J."/>
            <person name="Gronenberg W."/>
            <person name="Hermansen R.A."/>
            <person name="Hu H."/>
            <person name="Hunt B.G."/>
            <person name="Huylmans A.K."/>
            <person name="Khalil S.M."/>
            <person name="Mitchell R.D."/>
            <person name="Munoz-Torres M.C."/>
            <person name="Mustard J.A."/>
            <person name="Pan H."/>
            <person name="Reese J.T."/>
            <person name="Scharf M.E."/>
            <person name="Sun F."/>
            <person name="Vogel H."/>
            <person name="Xiao J."/>
            <person name="Yang W."/>
            <person name="Yang Z."/>
            <person name="Yang Z."/>
            <person name="Zhou J."/>
            <person name="Zhu J."/>
            <person name="Brent C.S."/>
            <person name="Elsik C.G."/>
            <person name="Goodisman M.A."/>
            <person name="Liberles D.A."/>
            <person name="Roe R.M."/>
            <person name="Vargo E.L."/>
            <person name="Vilcinskas A."/>
            <person name="Wang J."/>
            <person name="Bornberg-Bauer E."/>
            <person name="Korb J."/>
            <person name="Zhang G."/>
            <person name="Liebig J."/>
        </authorList>
    </citation>
    <scope>NUCLEOTIDE SEQUENCE [LARGE SCALE GENOMIC DNA]</scope>
    <source>
        <tissue evidence="5">Whole organism</tissue>
    </source>
</reference>
<dbReference type="AlphaFoldDB" id="A0A067QVN7"/>
<dbReference type="InterPro" id="IPR010562">
    <property type="entry name" value="Haemolymph_juvenile_hormone-bd"/>
</dbReference>
<dbReference type="OMA" id="PEYVKQC"/>
<dbReference type="GO" id="GO:0005615">
    <property type="term" value="C:extracellular space"/>
    <property type="evidence" value="ECO:0007669"/>
    <property type="project" value="TreeGrafter"/>
</dbReference>
<dbReference type="InterPro" id="IPR038606">
    <property type="entry name" value="To_sf"/>
</dbReference>
<sequence>MACNIQLVTSVLLLGTASLVRCASEDEIPSYVKQCHKGDPKIVDCITGALHHLRPYLAQGIPEIEMPSVEPFRMDELSLSLTTGPNGYKVTLRDLDIYGASNFSVSDLKLSDGNEPFKAHIKIPELKINARYTSSGVLIILPASGQGNFHSTLGDIIAMVQGTISSQQRQGHMYLHVDTLDIDLNIKTVRMLVKKVFNNNRILTEATNLFLRENGQEVLKAMMPQLRLKLSQVFKGIANQLLTHVPTDTLLLPAKV</sequence>
<evidence type="ECO:0000256" key="2">
    <source>
        <dbReference type="ARBA" id="ARBA00023108"/>
    </source>
</evidence>
<comment type="similarity">
    <text evidence="3">Belongs to the TO family.</text>
</comment>
<dbReference type="FunFam" id="3.15.10.30:FF:000001">
    <property type="entry name" value="Takeout-like protein 1"/>
    <property type="match status" value="1"/>
</dbReference>
<keyword evidence="1 4" id="KW-0732">Signal</keyword>
<accession>A0A067QVN7</accession>
<proteinExistence type="inferred from homology"/>
<feature type="chain" id="PRO_5001644390" evidence="4">
    <location>
        <begin position="23"/>
        <end position="256"/>
    </location>
</feature>
<dbReference type="OrthoDB" id="8185902at2759"/>
<dbReference type="Proteomes" id="UP000027135">
    <property type="component" value="Unassembled WGS sequence"/>
</dbReference>
<evidence type="ECO:0000256" key="4">
    <source>
        <dbReference type="SAM" id="SignalP"/>
    </source>
</evidence>